<reference evidence="1 2" key="1">
    <citation type="journal article" date="2018" name="Mol. Plant">
        <title>The genome of Artemisia annua provides insight into the evolution of Asteraceae family and artemisinin biosynthesis.</title>
        <authorList>
            <person name="Shen Q."/>
            <person name="Zhang L."/>
            <person name="Liao Z."/>
            <person name="Wang S."/>
            <person name="Yan T."/>
            <person name="Shi P."/>
            <person name="Liu M."/>
            <person name="Fu X."/>
            <person name="Pan Q."/>
            <person name="Wang Y."/>
            <person name="Lv Z."/>
            <person name="Lu X."/>
            <person name="Zhang F."/>
            <person name="Jiang W."/>
            <person name="Ma Y."/>
            <person name="Chen M."/>
            <person name="Hao X."/>
            <person name="Li L."/>
            <person name="Tang Y."/>
            <person name="Lv G."/>
            <person name="Zhou Y."/>
            <person name="Sun X."/>
            <person name="Brodelius P.E."/>
            <person name="Rose J.K.C."/>
            <person name="Tang K."/>
        </authorList>
    </citation>
    <scope>NUCLEOTIDE SEQUENCE [LARGE SCALE GENOMIC DNA]</scope>
    <source>
        <strain evidence="2">cv. Huhao1</strain>
        <tissue evidence="1">Leaf</tissue>
    </source>
</reference>
<dbReference type="AlphaFoldDB" id="A0A2U1LFZ9"/>
<gene>
    <name evidence="1" type="ORF">CTI12_AA495260</name>
</gene>
<proteinExistence type="predicted"/>
<evidence type="ECO:0000313" key="2">
    <source>
        <dbReference type="Proteomes" id="UP000245207"/>
    </source>
</evidence>
<evidence type="ECO:0000313" key="1">
    <source>
        <dbReference type="EMBL" id="PWA47928.1"/>
    </source>
</evidence>
<dbReference type="EMBL" id="PKPP01009587">
    <property type="protein sequence ID" value="PWA47928.1"/>
    <property type="molecule type" value="Genomic_DNA"/>
</dbReference>
<name>A0A2U1LFZ9_ARTAN</name>
<sequence length="70" mass="7749">MQGGKGNDGPWTWNFGVQPCYHGDFLASTLGTGIMKDKLGVILLQGSLMYQAKREFCCIGSGHLTYFVRF</sequence>
<keyword evidence="2" id="KW-1185">Reference proteome</keyword>
<protein>
    <submittedName>
        <fullName evidence="1">RNA-binding protein YlmH</fullName>
    </submittedName>
</protein>
<dbReference type="STRING" id="35608.A0A2U1LFZ9"/>
<organism evidence="1 2">
    <name type="scientific">Artemisia annua</name>
    <name type="common">Sweet wormwood</name>
    <dbReference type="NCBI Taxonomy" id="35608"/>
    <lineage>
        <taxon>Eukaryota</taxon>
        <taxon>Viridiplantae</taxon>
        <taxon>Streptophyta</taxon>
        <taxon>Embryophyta</taxon>
        <taxon>Tracheophyta</taxon>
        <taxon>Spermatophyta</taxon>
        <taxon>Magnoliopsida</taxon>
        <taxon>eudicotyledons</taxon>
        <taxon>Gunneridae</taxon>
        <taxon>Pentapetalae</taxon>
        <taxon>asterids</taxon>
        <taxon>campanulids</taxon>
        <taxon>Asterales</taxon>
        <taxon>Asteraceae</taxon>
        <taxon>Asteroideae</taxon>
        <taxon>Anthemideae</taxon>
        <taxon>Artemisiinae</taxon>
        <taxon>Artemisia</taxon>
    </lineage>
</organism>
<comment type="caution">
    <text evidence="1">The sequence shown here is derived from an EMBL/GenBank/DDBJ whole genome shotgun (WGS) entry which is preliminary data.</text>
</comment>
<dbReference type="Proteomes" id="UP000245207">
    <property type="component" value="Unassembled WGS sequence"/>
</dbReference>
<accession>A0A2U1LFZ9</accession>